<organism evidence="3 4">
    <name type="scientific">Ramlibacter pinisoli</name>
    <dbReference type="NCBI Taxonomy" id="2682844"/>
    <lineage>
        <taxon>Bacteria</taxon>
        <taxon>Pseudomonadati</taxon>
        <taxon>Pseudomonadota</taxon>
        <taxon>Betaproteobacteria</taxon>
        <taxon>Burkholderiales</taxon>
        <taxon>Comamonadaceae</taxon>
        <taxon>Ramlibacter</taxon>
    </lineage>
</organism>
<dbReference type="InterPro" id="IPR005064">
    <property type="entry name" value="BUG"/>
</dbReference>
<keyword evidence="4" id="KW-1185">Reference proteome</keyword>
<evidence type="ECO:0000313" key="4">
    <source>
        <dbReference type="Proteomes" id="UP000469385"/>
    </source>
</evidence>
<comment type="caution">
    <text evidence="3">The sequence shown here is derived from an EMBL/GenBank/DDBJ whole genome shotgun (WGS) entry which is preliminary data.</text>
</comment>
<keyword evidence="2" id="KW-0732">Signal</keyword>
<dbReference type="PANTHER" id="PTHR42928:SF5">
    <property type="entry name" value="BLR1237 PROTEIN"/>
    <property type="match status" value="1"/>
</dbReference>
<evidence type="ECO:0000256" key="2">
    <source>
        <dbReference type="SAM" id="SignalP"/>
    </source>
</evidence>
<dbReference type="InterPro" id="IPR042100">
    <property type="entry name" value="Bug_dom1"/>
</dbReference>
<dbReference type="PIRSF" id="PIRSF017082">
    <property type="entry name" value="YflP"/>
    <property type="match status" value="1"/>
</dbReference>
<accession>A0A6N8IPU0</accession>
<evidence type="ECO:0000256" key="1">
    <source>
        <dbReference type="ARBA" id="ARBA00006987"/>
    </source>
</evidence>
<dbReference type="RefSeq" id="WP_157396948.1">
    <property type="nucleotide sequence ID" value="NZ_WSEL01000003.1"/>
</dbReference>
<name>A0A6N8IPU0_9BURK</name>
<dbReference type="Proteomes" id="UP000469385">
    <property type="component" value="Unassembled WGS sequence"/>
</dbReference>
<dbReference type="EMBL" id="WSEL01000003">
    <property type="protein sequence ID" value="MVQ28891.1"/>
    <property type="molecule type" value="Genomic_DNA"/>
</dbReference>
<dbReference type="Gene3D" id="3.40.190.150">
    <property type="entry name" value="Bordetella uptake gene, domain 1"/>
    <property type="match status" value="1"/>
</dbReference>
<dbReference type="Pfam" id="PF03401">
    <property type="entry name" value="TctC"/>
    <property type="match status" value="1"/>
</dbReference>
<gene>
    <name evidence="3" type="ORF">GON04_05520</name>
</gene>
<comment type="similarity">
    <text evidence="1">Belongs to the UPF0065 (bug) family.</text>
</comment>
<protein>
    <submittedName>
        <fullName evidence="3">Tripartite tricarboxylate transporter substrate binding protein</fullName>
    </submittedName>
</protein>
<dbReference type="AlphaFoldDB" id="A0A6N8IPU0"/>
<feature type="signal peptide" evidence="2">
    <location>
        <begin position="1"/>
        <end position="26"/>
    </location>
</feature>
<reference evidence="3 4" key="1">
    <citation type="submission" date="2019-12" db="EMBL/GenBank/DDBJ databases">
        <authorList>
            <person name="Huq M.A."/>
        </authorList>
    </citation>
    <scope>NUCLEOTIDE SEQUENCE [LARGE SCALE GENOMIC DNA]</scope>
    <source>
        <strain evidence="3 4">MAH-25</strain>
    </source>
</reference>
<proteinExistence type="inferred from homology"/>
<dbReference type="Gene3D" id="3.40.190.10">
    <property type="entry name" value="Periplasmic binding protein-like II"/>
    <property type="match status" value="1"/>
</dbReference>
<dbReference type="PANTHER" id="PTHR42928">
    <property type="entry name" value="TRICARBOXYLATE-BINDING PROTEIN"/>
    <property type="match status" value="1"/>
</dbReference>
<evidence type="ECO:0000313" key="3">
    <source>
        <dbReference type="EMBL" id="MVQ28891.1"/>
    </source>
</evidence>
<dbReference type="SUPFAM" id="SSF53850">
    <property type="entry name" value="Periplasmic binding protein-like II"/>
    <property type="match status" value="1"/>
</dbReference>
<feature type="chain" id="PRO_5027034191" evidence="2">
    <location>
        <begin position="27"/>
        <end position="326"/>
    </location>
</feature>
<sequence length="326" mass="34134">MSGHPRKLGRRSFALLLAALPFAAASQDYPTKPVRLVVPYSAGAITDLGARLVAERMSQILGQQVVVDNRAGAGTRIGMQLVASAPADGYTLLFANSVTHGTMPAMSKSLAVDPLKDFVPVARVFTYNSILVCHPSTPATTVRELVDYATKNPGKLTNATAGPGTGHDLMGGLFNSLTGANMLHVHYRGAAPALQDVLAGTANCIYGGGDVKQYVQSGKLKAFASGGSQRDPDFPNVPTMEEAGVKGFSITWWQGLAAPAGTPPAVVARLAAAANEALKSPDLLAKARTLSLIPAGSTPQQLGQVMRDDMALYAKIVKDARIEQQD</sequence>
<dbReference type="CDD" id="cd07012">
    <property type="entry name" value="PBP2_Bug_TTT"/>
    <property type="match status" value="1"/>
</dbReference>